<evidence type="ECO:0000256" key="5">
    <source>
        <dbReference type="ARBA" id="ARBA00023284"/>
    </source>
</evidence>
<dbReference type="PROSITE" id="PS51352">
    <property type="entry name" value="THIOREDOXIN_2"/>
    <property type="match status" value="1"/>
</dbReference>
<dbReference type="Pfam" id="PF08534">
    <property type="entry name" value="Redoxin"/>
    <property type="match status" value="1"/>
</dbReference>
<feature type="domain" description="Thioredoxin" evidence="7">
    <location>
        <begin position="3"/>
        <end position="176"/>
    </location>
</feature>
<dbReference type="AlphaFoldDB" id="A0A7G3ZEQ0"/>
<keyword evidence="2" id="KW-0575">Peroxidase</keyword>
<reference evidence="8 9" key="1">
    <citation type="submission" date="2020-06" db="EMBL/GenBank/DDBJ databases">
        <title>The yeast mating-type switching endonuclease HO is a domesticated member of an unorthodox homing genetic element family.</title>
        <authorList>
            <person name="Coughlan A.Y."/>
            <person name="Lombardi L."/>
            <person name="Braun-Galleani S."/>
            <person name="Martos A.R."/>
            <person name="Galeote V."/>
            <person name="Bigey F."/>
            <person name="Dequin S."/>
            <person name="Byrne K.P."/>
            <person name="Wolfe K.H."/>
        </authorList>
    </citation>
    <scope>NUCLEOTIDE SEQUENCE [LARGE SCALE GENOMIC DNA]</scope>
    <source>
        <strain evidence="8 9">CBS764</strain>
    </source>
</reference>
<accession>A0A7G3ZEQ0</accession>
<dbReference type="EMBL" id="CP059248">
    <property type="protein sequence ID" value="QLL31986.1"/>
    <property type="molecule type" value="Genomic_DNA"/>
</dbReference>
<keyword evidence="9" id="KW-1185">Reference proteome</keyword>
<evidence type="ECO:0000256" key="6">
    <source>
        <dbReference type="PIRSR" id="PIRSR637944-1"/>
    </source>
</evidence>
<dbReference type="GO" id="GO:0034599">
    <property type="term" value="P:cellular response to oxidative stress"/>
    <property type="evidence" value="ECO:0007669"/>
    <property type="project" value="InterPro"/>
</dbReference>
<dbReference type="GeneID" id="59325123"/>
<gene>
    <name evidence="8" type="ORF">HG536_0C01540</name>
</gene>
<dbReference type="InterPro" id="IPR013740">
    <property type="entry name" value="Redoxin"/>
</dbReference>
<evidence type="ECO:0000256" key="1">
    <source>
        <dbReference type="ARBA" id="ARBA00010505"/>
    </source>
</evidence>
<evidence type="ECO:0000256" key="4">
    <source>
        <dbReference type="ARBA" id="ARBA00023002"/>
    </source>
</evidence>
<organism evidence="8 9">
    <name type="scientific">Torulaspora globosa</name>
    <dbReference type="NCBI Taxonomy" id="48254"/>
    <lineage>
        <taxon>Eukaryota</taxon>
        <taxon>Fungi</taxon>
        <taxon>Dikarya</taxon>
        <taxon>Ascomycota</taxon>
        <taxon>Saccharomycotina</taxon>
        <taxon>Saccharomycetes</taxon>
        <taxon>Saccharomycetales</taxon>
        <taxon>Saccharomycetaceae</taxon>
        <taxon>Torulaspora</taxon>
    </lineage>
</organism>
<evidence type="ECO:0000256" key="3">
    <source>
        <dbReference type="ARBA" id="ARBA00022862"/>
    </source>
</evidence>
<dbReference type="PANTHER" id="PTHR10430">
    <property type="entry name" value="PEROXIREDOXIN"/>
    <property type="match status" value="1"/>
</dbReference>
<evidence type="ECO:0000256" key="2">
    <source>
        <dbReference type="ARBA" id="ARBA00022559"/>
    </source>
</evidence>
<dbReference type="GO" id="GO:0005777">
    <property type="term" value="C:peroxisome"/>
    <property type="evidence" value="ECO:0007669"/>
    <property type="project" value="TreeGrafter"/>
</dbReference>
<dbReference type="OrthoDB" id="1882547at2759"/>
<evidence type="ECO:0000259" key="7">
    <source>
        <dbReference type="PROSITE" id="PS51352"/>
    </source>
</evidence>
<proteinExistence type="inferred from homology"/>
<dbReference type="InterPro" id="IPR037944">
    <property type="entry name" value="PRX5-like"/>
</dbReference>
<dbReference type="Proteomes" id="UP000515788">
    <property type="component" value="Chromosome 3"/>
</dbReference>
<dbReference type="GO" id="GO:0045454">
    <property type="term" value="P:cell redox homeostasis"/>
    <property type="evidence" value="ECO:0007669"/>
    <property type="project" value="TreeGrafter"/>
</dbReference>
<dbReference type="GO" id="GO:0005739">
    <property type="term" value="C:mitochondrion"/>
    <property type="evidence" value="ECO:0007669"/>
    <property type="project" value="TreeGrafter"/>
</dbReference>
<name>A0A7G3ZEQ0_9SACH</name>
<keyword evidence="5" id="KW-0676">Redox-active center</keyword>
<keyword evidence="4" id="KW-0560">Oxidoreductase</keyword>
<keyword evidence="3" id="KW-0049">Antioxidant</keyword>
<evidence type="ECO:0000313" key="9">
    <source>
        <dbReference type="Proteomes" id="UP000515788"/>
    </source>
</evidence>
<dbReference type="GO" id="GO:0042744">
    <property type="term" value="P:hydrogen peroxide catabolic process"/>
    <property type="evidence" value="ECO:0007669"/>
    <property type="project" value="TreeGrafter"/>
</dbReference>
<dbReference type="SUPFAM" id="SSF52833">
    <property type="entry name" value="Thioredoxin-like"/>
    <property type="match status" value="1"/>
</dbReference>
<feature type="active site" description="Cysteine sulfenic acid (-SOH) intermediate" evidence="6">
    <location>
        <position position="62"/>
    </location>
</feature>
<dbReference type="KEGG" id="tgb:HG536_0C01540"/>
<dbReference type="PANTHER" id="PTHR10430:SF16">
    <property type="entry name" value="PEROXIREDOXIN-5, MITOCHONDRIAL"/>
    <property type="match status" value="1"/>
</dbReference>
<comment type="similarity">
    <text evidence="1">Belongs to the peroxiredoxin family. Prx5 subfamily.</text>
</comment>
<dbReference type="RefSeq" id="XP_037138661.1">
    <property type="nucleotide sequence ID" value="XM_037282766.1"/>
</dbReference>
<dbReference type="Gene3D" id="3.40.30.10">
    <property type="entry name" value="Glutaredoxin"/>
    <property type="match status" value="1"/>
</dbReference>
<dbReference type="InterPro" id="IPR013766">
    <property type="entry name" value="Thioredoxin_domain"/>
</dbReference>
<dbReference type="InterPro" id="IPR036249">
    <property type="entry name" value="Thioredoxin-like_sf"/>
</dbReference>
<protein>
    <recommendedName>
        <fullName evidence="7">Thioredoxin domain-containing protein</fullName>
    </recommendedName>
</protein>
<dbReference type="GO" id="GO:0008379">
    <property type="term" value="F:thioredoxin peroxidase activity"/>
    <property type="evidence" value="ECO:0007669"/>
    <property type="project" value="InterPro"/>
</dbReference>
<sequence>MSDLLNKPLPTGDLKFQWIDIDEQDPNQESCKMPQTEEWSKFIAQNKTVVLTGAPAAFSPTCSINHIPDYVSYLGELVKDKKVDQVVVVTVDNPFANQAWAKSLGVKNTAHIKFASDAGAKLVRKLGLELPVGDDVYWSGRWAAVVKNGVVTYVGKEKNPATDVTVSSVESVLAHL</sequence>
<evidence type="ECO:0000313" key="8">
    <source>
        <dbReference type="EMBL" id="QLL31986.1"/>
    </source>
</evidence>